<sequence>MNCGAPDCLPHLLCSRVYQRHSNRPVGLHAVRILGWGTENGVPYWLVANSWNQDWGDKGYFKIRRGNDECGIDDYISAGIPKESSAYMDVRMWTGDKNLA</sequence>
<evidence type="ECO:0000313" key="2">
    <source>
        <dbReference type="Proteomes" id="UP000821865"/>
    </source>
</evidence>
<organism evidence="1 2">
    <name type="scientific">Dermacentor silvarum</name>
    <name type="common">Tick</name>
    <dbReference type="NCBI Taxonomy" id="543639"/>
    <lineage>
        <taxon>Eukaryota</taxon>
        <taxon>Metazoa</taxon>
        <taxon>Ecdysozoa</taxon>
        <taxon>Arthropoda</taxon>
        <taxon>Chelicerata</taxon>
        <taxon>Arachnida</taxon>
        <taxon>Acari</taxon>
        <taxon>Parasitiformes</taxon>
        <taxon>Ixodida</taxon>
        <taxon>Ixodoidea</taxon>
        <taxon>Ixodidae</taxon>
        <taxon>Rhipicephalinae</taxon>
        <taxon>Dermacentor</taxon>
    </lineage>
</organism>
<name>A0ACB8DGB2_DERSI</name>
<comment type="caution">
    <text evidence="1">The sequence shown here is derived from an EMBL/GenBank/DDBJ whole genome shotgun (WGS) entry which is preliminary data.</text>
</comment>
<dbReference type="Proteomes" id="UP000821865">
    <property type="component" value="Chromosome 2"/>
</dbReference>
<evidence type="ECO:0000313" key="1">
    <source>
        <dbReference type="EMBL" id="KAH7967061.1"/>
    </source>
</evidence>
<accession>A0ACB8DGB2</accession>
<reference evidence="1" key="1">
    <citation type="submission" date="2020-05" db="EMBL/GenBank/DDBJ databases">
        <title>Large-scale comparative analyses of tick genomes elucidate their genetic diversity and vector capacities.</title>
        <authorList>
            <person name="Jia N."/>
            <person name="Wang J."/>
            <person name="Shi W."/>
            <person name="Du L."/>
            <person name="Sun Y."/>
            <person name="Zhan W."/>
            <person name="Jiang J."/>
            <person name="Wang Q."/>
            <person name="Zhang B."/>
            <person name="Ji P."/>
            <person name="Sakyi L.B."/>
            <person name="Cui X."/>
            <person name="Yuan T."/>
            <person name="Jiang B."/>
            <person name="Yang W."/>
            <person name="Lam T.T.-Y."/>
            <person name="Chang Q."/>
            <person name="Ding S."/>
            <person name="Wang X."/>
            <person name="Zhu J."/>
            <person name="Ruan X."/>
            <person name="Zhao L."/>
            <person name="Wei J."/>
            <person name="Que T."/>
            <person name="Du C."/>
            <person name="Cheng J."/>
            <person name="Dai P."/>
            <person name="Han X."/>
            <person name="Huang E."/>
            <person name="Gao Y."/>
            <person name="Liu J."/>
            <person name="Shao H."/>
            <person name="Ye R."/>
            <person name="Li L."/>
            <person name="Wei W."/>
            <person name="Wang X."/>
            <person name="Wang C."/>
            <person name="Yang T."/>
            <person name="Huo Q."/>
            <person name="Li W."/>
            <person name="Guo W."/>
            <person name="Chen H."/>
            <person name="Zhou L."/>
            <person name="Ni X."/>
            <person name="Tian J."/>
            <person name="Zhou Y."/>
            <person name="Sheng Y."/>
            <person name="Liu T."/>
            <person name="Pan Y."/>
            <person name="Xia L."/>
            <person name="Li J."/>
            <person name="Zhao F."/>
            <person name="Cao W."/>
        </authorList>
    </citation>
    <scope>NUCLEOTIDE SEQUENCE</scope>
    <source>
        <strain evidence="1">Dsil-2018</strain>
    </source>
</reference>
<keyword evidence="2" id="KW-1185">Reference proteome</keyword>
<dbReference type="EMBL" id="CM023471">
    <property type="protein sequence ID" value="KAH7967061.1"/>
    <property type="molecule type" value="Genomic_DNA"/>
</dbReference>
<protein>
    <submittedName>
        <fullName evidence="1">Uncharacterized protein</fullName>
    </submittedName>
</protein>
<gene>
    <name evidence="1" type="ORF">HPB49_022084</name>
</gene>
<proteinExistence type="predicted"/>